<evidence type="ECO:0000313" key="3">
    <source>
        <dbReference type="RefSeq" id="XP_055872133.1"/>
    </source>
</evidence>
<keyword evidence="2" id="KW-1185">Reference proteome</keyword>
<gene>
    <name evidence="3 4" type="primary">LOC106058762</name>
</gene>
<feature type="compositionally biased region" description="Pro residues" evidence="1">
    <location>
        <begin position="258"/>
        <end position="273"/>
    </location>
</feature>
<dbReference type="GO" id="GO:0005884">
    <property type="term" value="C:actin filament"/>
    <property type="evidence" value="ECO:0007669"/>
    <property type="project" value="TreeGrafter"/>
</dbReference>
<dbReference type="AlphaFoldDB" id="A0A9W2ZB44"/>
<dbReference type="InterPro" id="IPR051412">
    <property type="entry name" value="Formin_Homology_Diaphanous_sf"/>
</dbReference>
<feature type="compositionally biased region" description="Acidic residues" evidence="1">
    <location>
        <begin position="205"/>
        <end position="215"/>
    </location>
</feature>
<protein>
    <submittedName>
        <fullName evidence="3 4">Uncharacterized protein LOC106058762 isoform X1</fullName>
    </submittedName>
</protein>
<organism evidence="2 4">
    <name type="scientific">Biomphalaria glabrata</name>
    <name type="common">Bloodfluke planorb</name>
    <name type="synonym">Freshwater snail</name>
    <dbReference type="NCBI Taxonomy" id="6526"/>
    <lineage>
        <taxon>Eukaryota</taxon>
        <taxon>Metazoa</taxon>
        <taxon>Spiralia</taxon>
        <taxon>Lophotrochozoa</taxon>
        <taxon>Mollusca</taxon>
        <taxon>Gastropoda</taxon>
        <taxon>Heterobranchia</taxon>
        <taxon>Euthyneura</taxon>
        <taxon>Panpulmonata</taxon>
        <taxon>Hygrophila</taxon>
        <taxon>Lymnaeoidea</taxon>
        <taxon>Planorbidae</taxon>
        <taxon>Biomphalaria</taxon>
    </lineage>
</organism>
<dbReference type="OrthoDB" id="6138863at2759"/>
<reference evidence="3 4" key="1">
    <citation type="submission" date="2025-04" db="UniProtKB">
        <authorList>
            <consortium name="RefSeq"/>
        </authorList>
    </citation>
    <scope>IDENTIFICATION</scope>
</reference>
<proteinExistence type="predicted"/>
<feature type="region of interest" description="Disordered" evidence="1">
    <location>
        <begin position="147"/>
        <end position="295"/>
    </location>
</feature>
<feature type="compositionally biased region" description="Low complexity" evidence="1">
    <location>
        <begin position="228"/>
        <end position="256"/>
    </location>
</feature>
<evidence type="ECO:0000256" key="1">
    <source>
        <dbReference type="SAM" id="MobiDB-lite"/>
    </source>
</evidence>
<sequence>MQSDIIAQISGFFGGKNRRKDVDLSSAKNQDNMTIGELIAEKFRRKSESALSIEDLVNKKKNVAVKANGINLVRIGKLDFKLNLIKRLSLSDDVPPALPVRHFRVDSEDDLPPPIPERKSSLDNLIDEGFQRRFTFRPIATVPLPEPLSGIRKIYPSQTPRRNVLQRPPSQPPPPPPPPTSSDSSSPPHPVISFTLYPRPSSQYDYDDDFDDDDFPPPPPLSPSGEQTPTSSPTSSSKKTGMLLKSSSTSSCSKLSNEPPPPPARPLPPPPPQSKKTDAKYKSSPNLIPFEPPKHVRQTFQSTAKEMKLLKLKAAKSEPSLDALDTAPSSPPPLPSRPTALTPALPQKPNYLVKNKGASKTQENKTGERPKLPMKPAQNGNRSPPTSSTSVAKKAADISPKNKAKRNEALPVLTPPVARASPPTPKGSPATGAHKNRPLPAPPKKFEEEKWGQLKGKVGGLEIYDPREEDGDLYDVMEITNI</sequence>
<dbReference type="GO" id="GO:0030041">
    <property type="term" value="P:actin filament polymerization"/>
    <property type="evidence" value="ECO:0007669"/>
    <property type="project" value="TreeGrafter"/>
</dbReference>
<dbReference type="PANTHER" id="PTHR45691:SF6">
    <property type="entry name" value="PROTEIN DIAPHANOUS"/>
    <property type="match status" value="1"/>
</dbReference>
<dbReference type="Proteomes" id="UP001165740">
    <property type="component" value="Chromosome 17"/>
</dbReference>
<dbReference type="RefSeq" id="XP_055872133.1">
    <property type="nucleotide sequence ID" value="XM_056016158.1"/>
</dbReference>
<dbReference type="PANTHER" id="PTHR45691">
    <property type="entry name" value="PROTEIN DIAPHANOUS"/>
    <property type="match status" value="1"/>
</dbReference>
<evidence type="ECO:0000313" key="4">
    <source>
        <dbReference type="RefSeq" id="XP_055872134.1"/>
    </source>
</evidence>
<accession>A0A9W2ZB44</accession>
<feature type="compositionally biased region" description="Basic and acidic residues" evidence="1">
    <location>
        <begin position="362"/>
        <end position="371"/>
    </location>
</feature>
<dbReference type="GeneID" id="106058762"/>
<feature type="region of interest" description="Disordered" evidence="1">
    <location>
        <begin position="311"/>
        <end position="449"/>
    </location>
</feature>
<name>A0A9W2ZB44_BIOGL</name>
<feature type="compositionally biased region" description="Pro residues" evidence="1">
    <location>
        <begin position="169"/>
        <end position="180"/>
    </location>
</feature>
<feature type="compositionally biased region" description="Polar residues" evidence="1">
    <location>
        <begin position="378"/>
        <end position="391"/>
    </location>
</feature>
<evidence type="ECO:0000313" key="2">
    <source>
        <dbReference type="Proteomes" id="UP001165740"/>
    </source>
</evidence>
<dbReference type="RefSeq" id="XP_055872134.1">
    <property type="nucleotide sequence ID" value="XM_056016159.1"/>
</dbReference>
<dbReference type="OMA" id="DHHENDV"/>